<name>A0AAV7M7K5_PLEWA</name>
<protein>
    <submittedName>
        <fullName evidence="1">Uncharacterized protein</fullName>
    </submittedName>
</protein>
<accession>A0AAV7M7K5</accession>
<comment type="caution">
    <text evidence="1">The sequence shown here is derived from an EMBL/GenBank/DDBJ whole genome shotgun (WGS) entry which is preliminary data.</text>
</comment>
<keyword evidence="2" id="KW-1185">Reference proteome</keyword>
<evidence type="ECO:0000313" key="2">
    <source>
        <dbReference type="Proteomes" id="UP001066276"/>
    </source>
</evidence>
<dbReference type="Proteomes" id="UP001066276">
    <property type="component" value="Chromosome 10"/>
</dbReference>
<organism evidence="1 2">
    <name type="scientific">Pleurodeles waltl</name>
    <name type="common">Iberian ribbed newt</name>
    <dbReference type="NCBI Taxonomy" id="8319"/>
    <lineage>
        <taxon>Eukaryota</taxon>
        <taxon>Metazoa</taxon>
        <taxon>Chordata</taxon>
        <taxon>Craniata</taxon>
        <taxon>Vertebrata</taxon>
        <taxon>Euteleostomi</taxon>
        <taxon>Amphibia</taxon>
        <taxon>Batrachia</taxon>
        <taxon>Caudata</taxon>
        <taxon>Salamandroidea</taxon>
        <taxon>Salamandridae</taxon>
        <taxon>Pleurodelinae</taxon>
        <taxon>Pleurodeles</taxon>
    </lineage>
</organism>
<dbReference type="AlphaFoldDB" id="A0AAV7M7K5"/>
<gene>
    <name evidence="1" type="ORF">NDU88_003877</name>
</gene>
<evidence type="ECO:0000313" key="1">
    <source>
        <dbReference type="EMBL" id="KAJ1098770.1"/>
    </source>
</evidence>
<proteinExistence type="predicted"/>
<sequence length="221" mass="24064">MAGTRESKTPHYCIFYEKDQLALSAVLSKGRIYEMVTYDSPSMSCPPLAPDTTFDIRVPCYSPLPRHPVRQGRAQLCSLEHCLRRGTARVNLPAAAAACSASDRGAQSTEDPGSGARALDAGKEVCRRGVEEAYRAHNTKHAEKRKKRRGALIRPGSPGWVCVCVGGRWGDCCHLPEATPHSCRHNRLCGALVLSVRSSDSQCTEGPGVRRHAWAVGLQMP</sequence>
<reference evidence="1" key="1">
    <citation type="journal article" date="2022" name="bioRxiv">
        <title>Sequencing and chromosome-scale assembly of the giantPleurodeles waltlgenome.</title>
        <authorList>
            <person name="Brown T."/>
            <person name="Elewa A."/>
            <person name="Iarovenko S."/>
            <person name="Subramanian E."/>
            <person name="Araus A.J."/>
            <person name="Petzold A."/>
            <person name="Susuki M."/>
            <person name="Suzuki K.-i.T."/>
            <person name="Hayashi T."/>
            <person name="Toyoda A."/>
            <person name="Oliveira C."/>
            <person name="Osipova E."/>
            <person name="Leigh N.D."/>
            <person name="Simon A."/>
            <person name="Yun M.H."/>
        </authorList>
    </citation>
    <scope>NUCLEOTIDE SEQUENCE</scope>
    <source>
        <strain evidence="1">20211129_DDA</strain>
        <tissue evidence="1">Liver</tissue>
    </source>
</reference>
<dbReference type="EMBL" id="JANPWB010000014">
    <property type="protein sequence ID" value="KAJ1098770.1"/>
    <property type="molecule type" value="Genomic_DNA"/>
</dbReference>